<organism evidence="1 2">
    <name type="scientific">Brevibacillus antibioticus</name>
    <dbReference type="NCBI Taxonomy" id="2570228"/>
    <lineage>
        <taxon>Bacteria</taxon>
        <taxon>Bacillati</taxon>
        <taxon>Bacillota</taxon>
        <taxon>Bacilli</taxon>
        <taxon>Bacillales</taxon>
        <taxon>Paenibacillaceae</taxon>
        <taxon>Brevibacillus</taxon>
    </lineage>
</organism>
<name>A0A4V5TIS1_9BACL</name>
<reference evidence="1 2" key="1">
    <citation type="submission" date="2019-04" db="EMBL/GenBank/DDBJ databases">
        <title>Whole genome sequencing of Brevibacillus sp. TGS2-1.</title>
        <authorList>
            <person name="Choi A."/>
        </authorList>
    </citation>
    <scope>NUCLEOTIDE SEQUENCE [LARGE SCALE GENOMIC DNA]</scope>
    <source>
        <strain evidence="1 2">TGS2-1</strain>
    </source>
</reference>
<comment type="caution">
    <text evidence="1">The sequence shown here is derived from an EMBL/GenBank/DDBJ whole genome shotgun (WGS) entry which is preliminary data.</text>
</comment>
<dbReference type="RefSeq" id="WP_137029808.1">
    <property type="nucleotide sequence ID" value="NZ_SZNK01000001.1"/>
</dbReference>
<protein>
    <submittedName>
        <fullName evidence="1">Uncharacterized protein</fullName>
    </submittedName>
</protein>
<proteinExistence type="predicted"/>
<dbReference type="Proteomes" id="UP000307841">
    <property type="component" value="Unassembled WGS sequence"/>
</dbReference>
<evidence type="ECO:0000313" key="2">
    <source>
        <dbReference type="Proteomes" id="UP000307841"/>
    </source>
</evidence>
<dbReference type="AlphaFoldDB" id="A0A4V5TIS1"/>
<sequence length="312" mass="36565">MKFLLSDLSLVFPPITNQEGSWLSDDVEVKNVVKNSKLYMMGQRKELLFYEYSFDQNEGVFHFKLKMGDIISPTIRYYLLYDLEKYNVPFKTINIEIGDRLFRVSEVSNPNHIHIWFTPTSFLYQNSHQTVTARTDADHDFDFRQFCTFELLYVGISKENDSLTRLYENAHHARLDILTNLHPKSSSSRVTDELFIFLFDVKYLNVNTFGTIEEFKKDFGYEPDKLKIIADAEKAFVKLLDTEYNSIKYSKYPFSGDGLYSDELERYGYSIAEDISFYTKSVDFHGAYDDREPRDLIIVEGSKAEIVKAYED</sequence>
<keyword evidence="2" id="KW-1185">Reference proteome</keyword>
<accession>A0A4V5TIS1</accession>
<gene>
    <name evidence="1" type="ORF">E8L90_13265</name>
</gene>
<evidence type="ECO:0000313" key="1">
    <source>
        <dbReference type="EMBL" id="TKI56353.1"/>
    </source>
</evidence>
<dbReference type="OrthoDB" id="9804173at2"/>
<dbReference type="EMBL" id="SZNK01000001">
    <property type="protein sequence ID" value="TKI56353.1"/>
    <property type="molecule type" value="Genomic_DNA"/>
</dbReference>